<name>A0A1G5C8D7_9PAST</name>
<gene>
    <name evidence="2" type="ORF">SAMN02910354_01062</name>
</gene>
<evidence type="ECO:0000313" key="2">
    <source>
        <dbReference type="EMBL" id="SCX98597.1"/>
    </source>
</evidence>
<accession>A0A1G5C8D7</accession>
<dbReference type="Proteomes" id="UP000199588">
    <property type="component" value="Unassembled WGS sequence"/>
</dbReference>
<evidence type="ECO:0000313" key="3">
    <source>
        <dbReference type="Proteomes" id="UP000199588"/>
    </source>
</evidence>
<dbReference type="EMBL" id="FMUQ01000007">
    <property type="protein sequence ID" value="SCX98597.1"/>
    <property type="molecule type" value="Genomic_DNA"/>
</dbReference>
<keyword evidence="1" id="KW-0732">Signal</keyword>
<organism evidence="2 3">
    <name type="scientific">Basfia succiniciproducens</name>
    <dbReference type="NCBI Taxonomy" id="653940"/>
    <lineage>
        <taxon>Bacteria</taxon>
        <taxon>Pseudomonadati</taxon>
        <taxon>Pseudomonadota</taxon>
        <taxon>Gammaproteobacteria</taxon>
        <taxon>Pasteurellales</taxon>
        <taxon>Pasteurellaceae</taxon>
        <taxon>Basfia</taxon>
    </lineage>
</organism>
<sequence>MQKLVKWVVALSIMSATFTLSAKDFAIYDMMDYVGKPQDLTADKISRAMLIYESELVKPDPTGKRKHGVLNLEKVIELARRSHREGYTVISTDIESWFGNKGGQLLSPEELKRDFELMFNIFKNENPNAIISNYGLPTETLSVIRFYRGDVPYQVSLDKWKEFNKRRNKSGAIADYANPVLYIVNPDIATWEKDVIHTVQEIKKRYPNKKIIGYIWPQYYSAKKSGYFKQFIDPKTWREMLEITYKYTDGVMIWSDKRDENDKIVRWEDPRVQAIMAETKAFIRAHDKDIKVEGKKKK</sequence>
<evidence type="ECO:0000256" key="1">
    <source>
        <dbReference type="SAM" id="SignalP"/>
    </source>
</evidence>
<dbReference type="RefSeq" id="WP_090654914.1">
    <property type="nucleotide sequence ID" value="NZ_CP015031.1"/>
</dbReference>
<proteinExistence type="predicted"/>
<feature type="chain" id="PRO_5045114056" evidence="1">
    <location>
        <begin position="23"/>
        <end position="298"/>
    </location>
</feature>
<comment type="caution">
    <text evidence="2">The sequence shown here is derived from an EMBL/GenBank/DDBJ whole genome shotgun (WGS) entry which is preliminary data.</text>
</comment>
<reference evidence="2 3" key="1">
    <citation type="submission" date="2016-10" db="EMBL/GenBank/DDBJ databases">
        <authorList>
            <person name="Varghese N."/>
            <person name="Submissions S."/>
        </authorList>
    </citation>
    <scope>NUCLEOTIDE SEQUENCE [LARGE SCALE GENOMIC DNA]</scope>
    <source>
        <strain evidence="2 3">DSM 22022</strain>
    </source>
</reference>
<protein>
    <submittedName>
        <fullName evidence="2">Uncharacterized protein</fullName>
    </submittedName>
</protein>
<feature type="signal peptide" evidence="1">
    <location>
        <begin position="1"/>
        <end position="22"/>
    </location>
</feature>
<keyword evidence="3" id="KW-1185">Reference proteome</keyword>